<organism evidence="1 2">
    <name type="scientific">Helicobacter pylori</name>
    <name type="common">Campylobacter pylori</name>
    <dbReference type="NCBI Taxonomy" id="210"/>
    <lineage>
        <taxon>Bacteria</taxon>
        <taxon>Pseudomonadati</taxon>
        <taxon>Campylobacterota</taxon>
        <taxon>Epsilonproteobacteria</taxon>
        <taxon>Campylobacterales</taxon>
        <taxon>Helicobacteraceae</taxon>
        <taxon>Helicobacter</taxon>
    </lineage>
</organism>
<dbReference type="EMBL" id="RPFP01000054">
    <property type="protein sequence ID" value="RPF67899.1"/>
    <property type="molecule type" value="Genomic_DNA"/>
</dbReference>
<proteinExistence type="predicted"/>
<evidence type="ECO:0000313" key="2">
    <source>
        <dbReference type="Proteomes" id="UP000276972"/>
    </source>
</evidence>
<feature type="non-terminal residue" evidence="1">
    <location>
        <position position="1"/>
    </location>
</feature>
<keyword evidence="1" id="KW-0378">Hydrolase</keyword>
<accession>A0A7Z6V183</accession>
<sequence length="36" mass="4146">IEDSLEGKMGALSAQIDKNDIDEWAKLWHFRTIKEG</sequence>
<gene>
    <name evidence="1" type="ORF">EGV97_08000</name>
</gene>
<comment type="caution">
    <text evidence="1">The sequence shown here is derived from an EMBL/GenBank/DDBJ whole genome shotgun (WGS) entry which is preliminary data.</text>
</comment>
<reference evidence="1 2" key="1">
    <citation type="submission" date="2018-11" db="EMBL/GenBank/DDBJ databases">
        <authorList>
            <person name="Gutierrez A.J."/>
            <person name="Bravo M."/>
        </authorList>
    </citation>
    <scope>NUCLEOTIDE SEQUENCE [LARGE SCALE GENOMIC DNA]</scope>
    <source>
        <strain evidence="1 2">22388</strain>
    </source>
</reference>
<protein>
    <submittedName>
        <fullName evidence="1">Carbon-nitrogen hydrolase family protein</fullName>
    </submittedName>
</protein>
<dbReference type="Proteomes" id="UP000276972">
    <property type="component" value="Unassembled WGS sequence"/>
</dbReference>
<name>A0A7Z6V183_HELPX</name>
<evidence type="ECO:0000313" key="1">
    <source>
        <dbReference type="EMBL" id="RPF67899.1"/>
    </source>
</evidence>
<dbReference type="GO" id="GO:0016787">
    <property type="term" value="F:hydrolase activity"/>
    <property type="evidence" value="ECO:0007669"/>
    <property type="project" value="UniProtKB-KW"/>
</dbReference>
<dbReference type="AlphaFoldDB" id="A0A7Z6V183"/>